<dbReference type="AlphaFoldDB" id="A0A7M5WZY3"/>
<feature type="region of interest" description="Disordered" evidence="1">
    <location>
        <begin position="722"/>
        <end position="763"/>
    </location>
</feature>
<dbReference type="Proteomes" id="UP000594262">
    <property type="component" value="Unplaced"/>
</dbReference>
<dbReference type="OrthoDB" id="5987048at2759"/>
<dbReference type="PANTHER" id="PTHR33480">
    <property type="entry name" value="SET DOMAIN-CONTAINING PROTEIN-RELATED"/>
    <property type="match status" value="1"/>
</dbReference>
<evidence type="ECO:0000313" key="3">
    <source>
        <dbReference type="Proteomes" id="UP000594262"/>
    </source>
</evidence>
<evidence type="ECO:0000313" key="2">
    <source>
        <dbReference type="EnsemblMetazoa" id="CLYHEMP015591.1"/>
    </source>
</evidence>
<accession>A0A7M5WZY3</accession>
<dbReference type="EnsemblMetazoa" id="CLYHEMT015591.1">
    <property type="protein sequence ID" value="CLYHEMP015591.1"/>
    <property type="gene ID" value="CLYHEMG015591"/>
</dbReference>
<feature type="compositionally biased region" description="Low complexity" evidence="1">
    <location>
        <begin position="729"/>
        <end position="749"/>
    </location>
</feature>
<feature type="compositionally biased region" description="Polar residues" evidence="1">
    <location>
        <begin position="750"/>
        <end position="761"/>
    </location>
</feature>
<sequence>SAPFDINDSAIQPDIEEMNFSQTEDEVSDSESESEFDDDVKDQNYEPSDESEECQSDEYESDEYSIQNINEKSKGSTKPSQAKVAPKLAIKQKERNTISDSYIFDGSNIEDGSNDQEIVVNIPRSRKTKEGKRIYDKVQYCLYCQGEVGNIGRHLRSCKKADKSVIKPLLDPDTSKTEKDKLYLELRGRGNFYHNIKVLKTGGDLVVWRRPSVDEIVNVKDYIPCKYCLSFLLQSDMWKHVKSCPLKHEEAREKDLVIEAKCLLYPNRFSGGASKELQIMILQTMYKDLISKVAHGDHLITTYGSFMLNTSGIKRANEISQRMRILSRLLIKIRELKSEESLSLTDCIDPSMFDMIISCTQDLGVFSYETVDGENVSAFKLPSLPLKIGYSLDKCSQLLKGISIKNGDSSLKMRATDFSDLFAMEWKARISTVALRTLDDSKFNRVTLLPITDDLMKVRSYIKGQIPKLTAALHESKCLDDWRSLAEVIGVRLSIFNRRRGNEVYQMLVTKFKDRNQRKDAEIKEIKDNLTPLEIRLMESLEIVYVRGKRGRKVPTIMNIEEVYAIQALNLYRDVVGVNKSNPFVLAAPTKNSKKSLRGNACMAKVLAKIEGLESPERIHSTELRKFCATVSQIADLSENDLGWLANHLGHGLSVHKEYYRLRDSTVELSKVSRILLAIDEGNASKFMGKKLSEITIEELPPVIPLEDVDDESLDEDIVQQGDKAEAEVNSSSNSTSVNSSSNSTSFNSLPGSSPKTQKTVKGQKLKWSKEEIKIVTEGFHDFIISPEDDLPGKHLCNLLIQDNPILQRRTWSKVKDFVRNYKKNLKKLK</sequence>
<protein>
    <submittedName>
        <fullName evidence="2">Uncharacterized protein</fullName>
    </submittedName>
</protein>
<reference evidence="2" key="1">
    <citation type="submission" date="2021-01" db="UniProtKB">
        <authorList>
            <consortium name="EnsemblMetazoa"/>
        </authorList>
    </citation>
    <scope>IDENTIFICATION</scope>
</reference>
<proteinExistence type="predicted"/>
<keyword evidence="3" id="KW-1185">Reference proteome</keyword>
<feature type="compositionally biased region" description="Polar residues" evidence="1">
    <location>
        <begin position="64"/>
        <end position="80"/>
    </location>
</feature>
<feature type="region of interest" description="Disordered" evidence="1">
    <location>
        <begin position="1"/>
        <end position="88"/>
    </location>
</feature>
<evidence type="ECO:0000256" key="1">
    <source>
        <dbReference type="SAM" id="MobiDB-lite"/>
    </source>
</evidence>
<dbReference type="PANTHER" id="PTHR33480:SF1">
    <property type="entry name" value="TYR RECOMBINASE DOMAIN-CONTAINING PROTEIN"/>
    <property type="match status" value="1"/>
</dbReference>
<organism evidence="2 3">
    <name type="scientific">Clytia hemisphaerica</name>
    <dbReference type="NCBI Taxonomy" id="252671"/>
    <lineage>
        <taxon>Eukaryota</taxon>
        <taxon>Metazoa</taxon>
        <taxon>Cnidaria</taxon>
        <taxon>Hydrozoa</taxon>
        <taxon>Hydroidolina</taxon>
        <taxon>Leptothecata</taxon>
        <taxon>Obeliida</taxon>
        <taxon>Clytiidae</taxon>
        <taxon>Clytia</taxon>
    </lineage>
</organism>
<name>A0A7M5WZY3_9CNID</name>
<feature type="compositionally biased region" description="Acidic residues" evidence="1">
    <location>
        <begin position="23"/>
        <end position="40"/>
    </location>
</feature>
<feature type="compositionally biased region" description="Acidic residues" evidence="1">
    <location>
        <begin position="47"/>
        <end position="63"/>
    </location>
</feature>